<gene>
    <name evidence="2" type="ORF">TI39_contig285g00035</name>
</gene>
<name>A0A0F4GW48_9PEZI</name>
<feature type="compositionally biased region" description="Polar residues" evidence="1">
    <location>
        <begin position="1"/>
        <end position="10"/>
    </location>
</feature>
<reference evidence="2 3" key="1">
    <citation type="submission" date="2015-03" db="EMBL/GenBank/DDBJ databases">
        <title>RNA-seq based gene annotation and comparative genomics of four Zymoseptoria species reveal species-specific pathogenicity related genes and transposable element activity.</title>
        <authorList>
            <person name="Grandaubert J."/>
            <person name="Bhattacharyya A."/>
            <person name="Stukenbrock E.H."/>
        </authorList>
    </citation>
    <scope>NUCLEOTIDE SEQUENCE [LARGE SCALE GENOMIC DNA]</scope>
    <source>
        <strain evidence="2 3">Zb18110</strain>
    </source>
</reference>
<comment type="caution">
    <text evidence="2">The sequence shown here is derived from an EMBL/GenBank/DDBJ whole genome shotgun (WGS) entry which is preliminary data.</text>
</comment>
<protein>
    <submittedName>
        <fullName evidence="2">Uncharacterized protein</fullName>
    </submittedName>
</protein>
<feature type="compositionally biased region" description="Basic and acidic residues" evidence="1">
    <location>
        <begin position="23"/>
        <end position="40"/>
    </location>
</feature>
<evidence type="ECO:0000313" key="3">
    <source>
        <dbReference type="Proteomes" id="UP000033647"/>
    </source>
</evidence>
<dbReference type="Proteomes" id="UP000033647">
    <property type="component" value="Unassembled WGS sequence"/>
</dbReference>
<feature type="region of interest" description="Disordered" evidence="1">
    <location>
        <begin position="106"/>
        <end position="138"/>
    </location>
</feature>
<proteinExistence type="predicted"/>
<feature type="region of interest" description="Disordered" evidence="1">
    <location>
        <begin position="1"/>
        <end position="88"/>
    </location>
</feature>
<evidence type="ECO:0000313" key="2">
    <source>
        <dbReference type="EMBL" id="KJY01622.1"/>
    </source>
</evidence>
<dbReference type="AlphaFoldDB" id="A0A0F4GW48"/>
<keyword evidence="3" id="KW-1185">Reference proteome</keyword>
<sequence length="191" mass="21386">MQRLTRSQLKPNPGPGPHPSKSFRPDHGRSAFLQRRKDEANDNCSKRPFSTQSVEENPASDRDRATVGNRGNRINRASGGQGKRSLTVNATATSYQIDTKASTATQRQYMFSSTDRDEDDDAPSTRIKAQHTDGDSTQEVKREVVDLTTSTHAVTSKMKEKARLLLQLKEVALERKEVDLQKLLLEFEDTA</sequence>
<accession>A0A0F4GW48</accession>
<evidence type="ECO:0000256" key="1">
    <source>
        <dbReference type="SAM" id="MobiDB-lite"/>
    </source>
</evidence>
<dbReference type="EMBL" id="LAFY01000277">
    <property type="protein sequence ID" value="KJY01622.1"/>
    <property type="molecule type" value="Genomic_DNA"/>
</dbReference>
<organism evidence="2 3">
    <name type="scientific">Zymoseptoria brevis</name>
    <dbReference type="NCBI Taxonomy" id="1047168"/>
    <lineage>
        <taxon>Eukaryota</taxon>
        <taxon>Fungi</taxon>
        <taxon>Dikarya</taxon>
        <taxon>Ascomycota</taxon>
        <taxon>Pezizomycotina</taxon>
        <taxon>Dothideomycetes</taxon>
        <taxon>Dothideomycetidae</taxon>
        <taxon>Mycosphaerellales</taxon>
        <taxon>Mycosphaerellaceae</taxon>
        <taxon>Zymoseptoria</taxon>
    </lineage>
</organism>